<keyword evidence="3" id="KW-1185">Reference proteome</keyword>
<evidence type="ECO:0000259" key="1">
    <source>
        <dbReference type="PROSITE" id="PS50011"/>
    </source>
</evidence>
<organism evidence="2 3">
    <name type="scientific">Scleroderma citrinum Foug A</name>
    <dbReference type="NCBI Taxonomy" id="1036808"/>
    <lineage>
        <taxon>Eukaryota</taxon>
        <taxon>Fungi</taxon>
        <taxon>Dikarya</taxon>
        <taxon>Basidiomycota</taxon>
        <taxon>Agaricomycotina</taxon>
        <taxon>Agaricomycetes</taxon>
        <taxon>Agaricomycetidae</taxon>
        <taxon>Boletales</taxon>
        <taxon>Sclerodermatineae</taxon>
        <taxon>Sclerodermataceae</taxon>
        <taxon>Scleroderma</taxon>
    </lineage>
</organism>
<dbReference type="PROSITE" id="PS50011">
    <property type="entry name" value="PROTEIN_KINASE_DOM"/>
    <property type="match status" value="1"/>
</dbReference>
<dbReference type="InterPro" id="IPR051681">
    <property type="entry name" value="Ser/Thr_Kinases-Pseudokinases"/>
</dbReference>
<reference evidence="3" key="2">
    <citation type="submission" date="2015-01" db="EMBL/GenBank/DDBJ databases">
        <title>Evolutionary Origins and Diversification of the Mycorrhizal Mutualists.</title>
        <authorList>
            <consortium name="DOE Joint Genome Institute"/>
            <consortium name="Mycorrhizal Genomics Consortium"/>
            <person name="Kohler A."/>
            <person name="Kuo A."/>
            <person name="Nagy L.G."/>
            <person name="Floudas D."/>
            <person name="Copeland A."/>
            <person name="Barry K.W."/>
            <person name="Cichocki N."/>
            <person name="Veneault-Fourrey C."/>
            <person name="LaButti K."/>
            <person name="Lindquist E.A."/>
            <person name="Lipzen A."/>
            <person name="Lundell T."/>
            <person name="Morin E."/>
            <person name="Murat C."/>
            <person name="Riley R."/>
            <person name="Ohm R."/>
            <person name="Sun H."/>
            <person name="Tunlid A."/>
            <person name="Henrissat B."/>
            <person name="Grigoriev I.V."/>
            <person name="Hibbett D.S."/>
            <person name="Martin F."/>
        </authorList>
    </citation>
    <scope>NUCLEOTIDE SEQUENCE [LARGE SCALE GENOMIC DNA]</scope>
    <source>
        <strain evidence="3">Foug A</strain>
    </source>
</reference>
<dbReference type="InterPro" id="IPR000719">
    <property type="entry name" value="Prot_kinase_dom"/>
</dbReference>
<dbReference type="Pfam" id="PF07714">
    <property type="entry name" value="PK_Tyr_Ser-Thr"/>
    <property type="match status" value="1"/>
</dbReference>
<dbReference type="AlphaFoldDB" id="A0A0C3DKM4"/>
<protein>
    <recommendedName>
        <fullName evidence="1">Protein kinase domain-containing protein</fullName>
    </recommendedName>
</protein>
<dbReference type="OrthoDB" id="4062651at2759"/>
<dbReference type="STRING" id="1036808.A0A0C3DKM4"/>
<dbReference type="HOGENOM" id="CLU_000288_7_18_1"/>
<dbReference type="InterPro" id="IPR001245">
    <property type="entry name" value="Ser-Thr/Tyr_kinase_cat_dom"/>
</dbReference>
<name>A0A0C3DKM4_9AGAM</name>
<dbReference type="EMBL" id="KN822054">
    <property type="protein sequence ID" value="KIM61240.1"/>
    <property type="molecule type" value="Genomic_DNA"/>
</dbReference>
<dbReference type="GO" id="GO:0004674">
    <property type="term" value="F:protein serine/threonine kinase activity"/>
    <property type="evidence" value="ECO:0007669"/>
    <property type="project" value="TreeGrafter"/>
</dbReference>
<reference evidence="2 3" key="1">
    <citation type="submission" date="2014-04" db="EMBL/GenBank/DDBJ databases">
        <authorList>
            <consortium name="DOE Joint Genome Institute"/>
            <person name="Kuo A."/>
            <person name="Kohler A."/>
            <person name="Nagy L.G."/>
            <person name="Floudas D."/>
            <person name="Copeland A."/>
            <person name="Barry K.W."/>
            <person name="Cichocki N."/>
            <person name="Veneault-Fourrey C."/>
            <person name="LaButti K."/>
            <person name="Lindquist E.A."/>
            <person name="Lipzen A."/>
            <person name="Lundell T."/>
            <person name="Morin E."/>
            <person name="Murat C."/>
            <person name="Sun H."/>
            <person name="Tunlid A."/>
            <person name="Henrissat B."/>
            <person name="Grigoriev I.V."/>
            <person name="Hibbett D.S."/>
            <person name="Martin F."/>
            <person name="Nordberg H.P."/>
            <person name="Cantor M.N."/>
            <person name="Hua S.X."/>
        </authorList>
    </citation>
    <scope>NUCLEOTIDE SEQUENCE [LARGE SCALE GENOMIC DNA]</scope>
    <source>
        <strain evidence="2 3">Foug A</strain>
    </source>
</reference>
<sequence length="292" mass="32914">MDARLALEKLSQQAFLYIDILNGRIDRNLTSRRPLTKDTADIYRGTLRPKGTRVAVKTIHAGPPSSQEAIERVVRAIHTWSKLHHENILPLLGITTDFSLTVSLIFRWREKGPAIYYVQDRSIDPRSLLVGIAQGLYYLHNHESGTICHGDLRGYNVVVADDGRALLTDFGFSSLINSSFTLPVGTHHIGSVNWTAPEGLEDFMPTVKQDVWAYGMTALELFTRNPPFHEIRTITGIMRRIMSELPDRPSPESTCSRLTDEWWGICTSCWSSSPSERPDIADILVMLRNLKG</sequence>
<dbReference type="PANTHER" id="PTHR44329">
    <property type="entry name" value="SERINE/THREONINE-PROTEIN KINASE TNNI3K-RELATED"/>
    <property type="match status" value="1"/>
</dbReference>
<evidence type="ECO:0000313" key="3">
    <source>
        <dbReference type="Proteomes" id="UP000053989"/>
    </source>
</evidence>
<dbReference type="PROSITE" id="PS00109">
    <property type="entry name" value="PROTEIN_KINASE_TYR"/>
    <property type="match status" value="1"/>
</dbReference>
<proteinExistence type="predicted"/>
<dbReference type="InParanoid" id="A0A0C3DKM4"/>
<dbReference type="PIRSF" id="PIRSF000654">
    <property type="entry name" value="Integrin-linked_kinase"/>
    <property type="match status" value="1"/>
</dbReference>
<dbReference type="InterPro" id="IPR008266">
    <property type="entry name" value="Tyr_kinase_AS"/>
</dbReference>
<feature type="domain" description="Protein kinase" evidence="1">
    <location>
        <begin position="4"/>
        <end position="290"/>
    </location>
</feature>
<dbReference type="SUPFAM" id="SSF56112">
    <property type="entry name" value="Protein kinase-like (PK-like)"/>
    <property type="match status" value="1"/>
</dbReference>
<dbReference type="Gene3D" id="1.10.510.10">
    <property type="entry name" value="Transferase(Phosphotransferase) domain 1"/>
    <property type="match status" value="1"/>
</dbReference>
<dbReference type="Proteomes" id="UP000053989">
    <property type="component" value="Unassembled WGS sequence"/>
</dbReference>
<evidence type="ECO:0000313" key="2">
    <source>
        <dbReference type="EMBL" id="KIM61240.1"/>
    </source>
</evidence>
<gene>
    <name evidence="2" type="ORF">SCLCIDRAFT_911702</name>
</gene>
<dbReference type="GO" id="GO:0005524">
    <property type="term" value="F:ATP binding"/>
    <property type="evidence" value="ECO:0007669"/>
    <property type="project" value="InterPro"/>
</dbReference>
<dbReference type="InterPro" id="IPR011009">
    <property type="entry name" value="Kinase-like_dom_sf"/>
</dbReference>
<accession>A0A0C3DKM4</accession>